<gene>
    <name evidence="1" type="ordered locus">M5M_15905</name>
</gene>
<dbReference type="STRING" id="1117647.M5M_15905"/>
<dbReference type="KEGG" id="saga:M5M_15905"/>
<dbReference type="OrthoDB" id="5801940at2"/>
<dbReference type="EMBL" id="CP003746">
    <property type="protein sequence ID" value="AFV00314.1"/>
    <property type="molecule type" value="Genomic_DNA"/>
</dbReference>
<dbReference type="Proteomes" id="UP000000466">
    <property type="component" value="Chromosome"/>
</dbReference>
<protein>
    <submittedName>
        <fullName evidence="1">Uncharacterized protein</fullName>
    </submittedName>
</protein>
<proteinExistence type="predicted"/>
<dbReference type="eggNOG" id="ENOG5033AJ1">
    <property type="taxonomic scope" value="Bacteria"/>
</dbReference>
<accession>K4KQC0</accession>
<reference evidence="1 2" key="1">
    <citation type="journal article" date="2013" name="Genome Announc.">
        <title>Complete genome sequence of Simiduia agarivorans SA1(T), a marine bacterium able to degrade a variety of polysaccharides.</title>
        <authorList>
            <person name="Lin S.Y."/>
            <person name="Shieh W.Y."/>
            <person name="Chen J.S."/>
            <person name="Tang S.L."/>
        </authorList>
    </citation>
    <scope>NUCLEOTIDE SEQUENCE [LARGE SCALE GENOMIC DNA]</scope>
    <source>
        <strain evidence="2">DSM 21679 / JCM 13881 / BCRC 17597 / SA1</strain>
    </source>
</reference>
<dbReference type="HOGENOM" id="CLU_195979_1_1_6"/>
<sequence>MPRLFMFFALTLCLSACSNKQIYDGAQYNNERECYQRPESQVDECLQQNSQSYEDYQREREALKKAE</sequence>
<keyword evidence="2" id="KW-1185">Reference proteome</keyword>
<dbReference type="RefSeq" id="WP_015048466.1">
    <property type="nucleotide sequence ID" value="NC_018868.3"/>
</dbReference>
<evidence type="ECO:0000313" key="1">
    <source>
        <dbReference type="EMBL" id="AFV00314.1"/>
    </source>
</evidence>
<dbReference type="AlphaFoldDB" id="K4KQC0"/>
<organism evidence="1 2">
    <name type="scientific">Simiduia agarivorans (strain DSM 21679 / JCM 13881 / BCRC 17597 / SA1)</name>
    <dbReference type="NCBI Taxonomy" id="1117647"/>
    <lineage>
        <taxon>Bacteria</taxon>
        <taxon>Pseudomonadati</taxon>
        <taxon>Pseudomonadota</taxon>
        <taxon>Gammaproteobacteria</taxon>
        <taxon>Cellvibrionales</taxon>
        <taxon>Cellvibrionaceae</taxon>
        <taxon>Simiduia</taxon>
    </lineage>
</organism>
<name>K4KQC0_SIMAS</name>
<evidence type="ECO:0000313" key="2">
    <source>
        <dbReference type="Proteomes" id="UP000000466"/>
    </source>
</evidence>